<proteinExistence type="inferred from homology"/>
<feature type="DNA-binding region" description="OmpR/PhoB-type" evidence="6">
    <location>
        <begin position="102"/>
        <end position="204"/>
    </location>
</feature>
<dbReference type="GO" id="GO:0000160">
    <property type="term" value="P:phosphorelay signal transduction system"/>
    <property type="evidence" value="ECO:0007669"/>
    <property type="project" value="UniProtKB-KW"/>
</dbReference>
<keyword evidence="10" id="KW-1185">Reference proteome</keyword>
<dbReference type="GO" id="GO:0006355">
    <property type="term" value="P:regulation of DNA-templated transcription"/>
    <property type="evidence" value="ECO:0007669"/>
    <property type="project" value="InterPro"/>
</dbReference>
<dbReference type="EMBL" id="VOKX01000098">
    <property type="protein sequence ID" value="KAB7836972.1"/>
    <property type="molecule type" value="Genomic_DNA"/>
</dbReference>
<dbReference type="InterPro" id="IPR001867">
    <property type="entry name" value="OmpR/PhoB-type_DNA-bd"/>
</dbReference>
<dbReference type="SMART" id="SM01043">
    <property type="entry name" value="BTAD"/>
    <property type="match status" value="1"/>
</dbReference>
<dbReference type="SUPFAM" id="SSF46894">
    <property type="entry name" value="C-terminal effector domain of the bipartite response regulators"/>
    <property type="match status" value="1"/>
</dbReference>
<evidence type="ECO:0000256" key="3">
    <source>
        <dbReference type="ARBA" id="ARBA00023015"/>
    </source>
</evidence>
<comment type="similarity">
    <text evidence="1">Belongs to the AfsR/DnrI/RedD regulatory family.</text>
</comment>
<dbReference type="InterPro" id="IPR036388">
    <property type="entry name" value="WH-like_DNA-bd_sf"/>
</dbReference>
<accession>A0A5N5W2X3</accession>
<gene>
    <name evidence="9" type="ORF">FRZ00_24715</name>
</gene>
<dbReference type="InterPro" id="IPR011990">
    <property type="entry name" value="TPR-like_helical_dom_sf"/>
</dbReference>
<dbReference type="SUPFAM" id="SSF52540">
    <property type="entry name" value="P-loop containing nucleoside triphosphate hydrolases"/>
    <property type="match status" value="1"/>
</dbReference>
<dbReference type="SMART" id="SM00862">
    <property type="entry name" value="Trans_reg_C"/>
    <property type="match status" value="1"/>
</dbReference>
<feature type="domain" description="OmpR/PhoB-type" evidence="8">
    <location>
        <begin position="102"/>
        <end position="204"/>
    </location>
</feature>
<evidence type="ECO:0000256" key="2">
    <source>
        <dbReference type="ARBA" id="ARBA00023012"/>
    </source>
</evidence>
<organism evidence="9 10">
    <name type="scientific">Streptomyces mobaraensis</name>
    <name type="common">Streptoverticillium mobaraense</name>
    <dbReference type="NCBI Taxonomy" id="35621"/>
    <lineage>
        <taxon>Bacteria</taxon>
        <taxon>Bacillati</taxon>
        <taxon>Actinomycetota</taxon>
        <taxon>Actinomycetes</taxon>
        <taxon>Kitasatosporales</taxon>
        <taxon>Streptomycetaceae</taxon>
        <taxon>Streptomyces</taxon>
    </lineage>
</organism>
<dbReference type="SUPFAM" id="SSF48452">
    <property type="entry name" value="TPR-like"/>
    <property type="match status" value="1"/>
</dbReference>
<dbReference type="PANTHER" id="PTHR35807:SF1">
    <property type="entry name" value="TRANSCRIPTIONAL REGULATOR REDD"/>
    <property type="match status" value="1"/>
</dbReference>
<dbReference type="Pfam" id="PF00931">
    <property type="entry name" value="NB-ARC"/>
    <property type="match status" value="1"/>
</dbReference>
<dbReference type="InterPro" id="IPR051677">
    <property type="entry name" value="AfsR-DnrI-RedD_regulator"/>
</dbReference>
<reference evidence="9 10" key="1">
    <citation type="journal article" date="2019" name="Microb. Cell Fact.">
        <title>Exploring novel herbicidin analogues by transcriptional regulator overexpression and MS/MS molecular networking.</title>
        <authorList>
            <person name="Shi Y."/>
            <person name="Gu R."/>
            <person name="Li Y."/>
            <person name="Wang X."/>
            <person name="Ren W."/>
            <person name="Li X."/>
            <person name="Wang L."/>
            <person name="Xie Y."/>
            <person name="Hong B."/>
        </authorList>
    </citation>
    <scope>NUCLEOTIDE SEQUENCE [LARGE SCALE GENOMIC DNA]</scope>
    <source>
        <strain evidence="9 10">US-43</strain>
    </source>
</reference>
<evidence type="ECO:0000256" key="7">
    <source>
        <dbReference type="SAM" id="MobiDB-lite"/>
    </source>
</evidence>
<keyword evidence="4 6" id="KW-0238">DNA-binding</keyword>
<dbReference type="AlphaFoldDB" id="A0A5N5W2X3"/>
<evidence type="ECO:0000256" key="4">
    <source>
        <dbReference type="ARBA" id="ARBA00023125"/>
    </source>
</evidence>
<dbReference type="PROSITE" id="PS51755">
    <property type="entry name" value="OMPR_PHOB"/>
    <property type="match status" value="1"/>
</dbReference>
<dbReference type="GO" id="GO:0003677">
    <property type="term" value="F:DNA binding"/>
    <property type="evidence" value="ECO:0007669"/>
    <property type="project" value="UniProtKB-UniRule"/>
</dbReference>
<dbReference type="CDD" id="cd15831">
    <property type="entry name" value="BTAD"/>
    <property type="match status" value="1"/>
</dbReference>
<keyword evidence="3" id="KW-0805">Transcription regulation</keyword>
<feature type="region of interest" description="Disordered" evidence="7">
    <location>
        <begin position="592"/>
        <end position="614"/>
    </location>
</feature>
<dbReference type="OrthoDB" id="4336084at2"/>
<keyword evidence="5" id="KW-0804">Transcription</keyword>
<dbReference type="Pfam" id="PF03704">
    <property type="entry name" value="BTAD"/>
    <property type="match status" value="1"/>
</dbReference>
<keyword evidence="2" id="KW-0902">Two-component regulatory system</keyword>
<dbReference type="Gene3D" id="3.40.50.300">
    <property type="entry name" value="P-loop containing nucleotide triphosphate hydrolases"/>
    <property type="match status" value="1"/>
</dbReference>
<dbReference type="PANTHER" id="PTHR35807">
    <property type="entry name" value="TRANSCRIPTIONAL REGULATOR REDD-RELATED"/>
    <property type="match status" value="1"/>
</dbReference>
<feature type="compositionally biased region" description="Low complexity" evidence="7">
    <location>
        <begin position="98"/>
        <end position="107"/>
    </location>
</feature>
<dbReference type="Proteomes" id="UP000327000">
    <property type="component" value="Unassembled WGS sequence"/>
</dbReference>
<dbReference type="Gene3D" id="1.10.10.10">
    <property type="entry name" value="Winged helix-like DNA-binding domain superfamily/Winged helix DNA-binding domain"/>
    <property type="match status" value="1"/>
</dbReference>
<evidence type="ECO:0000256" key="5">
    <source>
        <dbReference type="ARBA" id="ARBA00023163"/>
    </source>
</evidence>
<evidence type="ECO:0000256" key="6">
    <source>
        <dbReference type="PROSITE-ProRule" id="PRU01091"/>
    </source>
</evidence>
<name>A0A5N5W2X3_STRMB</name>
<evidence type="ECO:0000313" key="10">
    <source>
        <dbReference type="Proteomes" id="UP000327000"/>
    </source>
</evidence>
<comment type="caution">
    <text evidence="9">The sequence shown here is derived from an EMBL/GenBank/DDBJ whole genome shotgun (WGS) entry which is preliminary data.</text>
</comment>
<evidence type="ECO:0000256" key="1">
    <source>
        <dbReference type="ARBA" id="ARBA00005820"/>
    </source>
</evidence>
<evidence type="ECO:0000313" key="9">
    <source>
        <dbReference type="EMBL" id="KAB7836972.1"/>
    </source>
</evidence>
<dbReference type="InterPro" id="IPR027417">
    <property type="entry name" value="P-loop_NTPase"/>
</dbReference>
<feature type="compositionally biased region" description="Low complexity" evidence="7">
    <location>
        <begin position="605"/>
        <end position="614"/>
    </location>
</feature>
<dbReference type="InterPro" id="IPR002182">
    <property type="entry name" value="NB-ARC"/>
</dbReference>
<dbReference type="Gene3D" id="1.25.40.10">
    <property type="entry name" value="Tetratricopeptide repeat domain"/>
    <property type="match status" value="1"/>
</dbReference>
<feature type="region of interest" description="Disordered" evidence="7">
    <location>
        <begin position="32"/>
        <end position="107"/>
    </location>
</feature>
<protein>
    <recommendedName>
        <fullName evidence="8">OmpR/PhoB-type domain-containing protein</fullName>
    </recommendedName>
</protein>
<evidence type="ECO:0000259" key="8">
    <source>
        <dbReference type="PROSITE" id="PS51755"/>
    </source>
</evidence>
<dbReference type="InterPro" id="IPR005158">
    <property type="entry name" value="BTAD"/>
</dbReference>
<dbReference type="Pfam" id="PF00486">
    <property type="entry name" value="Trans_reg_C"/>
    <property type="match status" value="1"/>
</dbReference>
<dbReference type="InterPro" id="IPR016032">
    <property type="entry name" value="Sig_transdc_resp-reg_C-effctor"/>
</dbReference>
<sequence>MFPRFQRLQWRRLSKACPGAVISRFPSPVFRRGRPRRWPENAGGARRTPGSAAGTAVSGQIAAPGPRGWRKRVVKRTASGAVDSVRVTPENTSPGRWPAPDAPAATAAPAPRFSLLGPVRAWSGTAEIDLGSPQQRALLAILLLRRDQPVPCEHAVRALWGDTAPRSADTTVRTYVYRLRRLLGDLAGGAPEIRKQGGGYLLTAGGATLDTELFRDLLARGREARDRSDRGAALGHLRDALALWRGTPFGEADTPYFTAERERWEQLRSAATEELAAVQIGLGRYAEAVAMLETALAGRPLWEKLWELRIRALAGLGRRADALAAYQDARRLLHTELGLEPGPGLRELHRGILALEPPAPAAPAVPPADHVGEPPRPPADFVGRTAELAALAERLTSPDGMVVMSLTGPAGTGKTALALRAAHDLRSHFPDGRLYARLGAPDGTPRPPEDVLAELLTALGVPAAGLPAPAAERAALWRRTTDGRRLLLVLDDVVPGARPDPLLPVSPGCAVLLVGRRPLDGVPATALDGLTLADALQLLGAVVGHERLRHEAEPSARLVSTCEYRPGPLRAAAARLLADPRRSVREVERELRTGAGTGPVELRLGRPPARGGHPPHGVCPRAVAAGAHAADARRDSDAGRMSVQWRST</sequence>